<evidence type="ECO:0000313" key="2">
    <source>
        <dbReference type="EMBL" id="AKK20039.1"/>
    </source>
</evidence>
<dbReference type="STRING" id="1277257.G293_02035"/>
<dbReference type="EMBL" id="CP004021">
    <property type="protein sequence ID" value="AKK20039.1"/>
    <property type="molecule type" value="Genomic_DNA"/>
</dbReference>
<dbReference type="AlphaFoldDB" id="A0A0G3I2E4"/>
<dbReference type="Proteomes" id="UP000035503">
    <property type="component" value="Chromosome"/>
</dbReference>
<dbReference type="RefSeq" id="WP_244464444.1">
    <property type="nucleotide sequence ID" value="NZ_CP004021.1"/>
</dbReference>
<organism evidence="2 3">
    <name type="scientific">Candidatus Liberibacter africanus PTSAPSY</name>
    <dbReference type="NCBI Taxonomy" id="1277257"/>
    <lineage>
        <taxon>Bacteria</taxon>
        <taxon>Pseudomonadati</taxon>
        <taxon>Pseudomonadota</taxon>
        <taxon>Alphaproteobacteria</taxon>
        <taxon>Hyphomicrobiales</taxon>
        <taxon>Rhizobiaceae</taxon>
        <taxon>Liberibacter</taxon>
    </lineage>
</organism>
<keyword evidence="1" id="KW-0812">Transmembrane</keyword>
<keyword evidence="1" id="KW-0472">Membrane</keyword>
<evidence type="ECO:0008006" key="4">
    <source>
        <dbReference type="Google" id="ProtNLM"/>
    </source>
</evidence>
<keyword evidence="1" id="KW-1133">Transmembrane helix</keyword>
<name>A0A0G3I2E4_LIBAF</name>
<sequence>MTMNDVDQLDRIGKISSQRREYRKHVKFIGFLNFFLPVITIFMICWLSFSSWEYARNFSKPLVDFLGFEPMVMKKFILSDYSENQVRYSLMAEHAKIGFNSKNIVFLKNFELSIPIEKDDNMMVVASSANLDLRNNVLDITQPFKIILKDNVQLDFKNAYLDINKLAISSASPVIVTHSDFVISAQSVKIDKNSRNAIFVGDVSVIMKPEILQRKK</sequence>
<dbReference type="KEGG" id="lau:G293_02035"/>
<dbReference type="PATRIC" id="fig|1277257.4.peg.440"/>
<evidence type="ECO:0000313" key="3">
    <source>
        <dbReference type="Proteomes" id="UP000035503"/>
    </source>
</evidence>
<accession>A0A0G3I2E4</accession>
<gene>
    <name evidence="2" type="ORF">G293_02035</name>
</gene>
<keyword evidence="3" id="KW-1185">Reference proteome</keyword>
<proteinExistence type="predicted"/>
<protein>
    <recommendedName>
        <fullName evidence="4">LPS export ABC transporter periplasmic protein LptC</fullName>
    </recommendedName>
</protein>
<reference evidence="2 3" key="1">
    <citation type="journal article" date="2015" name="Genome Announc.">
        <title>Complete Genome Sequence of 'Candidatus Liberibacter africanus,' a Bacterium Associated with Citrus Huanglongbing.</title>
        <authorList>
            <person name="Lin H."/>
            <person name="Pietersen G."/>
            <person name="Han C."/>
            <person name="Read D.A."/>
            <person name="Lou B."/>
            <person name="Gupta G."/>
            <person name="Civerolo E.L."/>
        </authorList>
    </citation>
    <scope>NUCLEOTIDE SEQUENCE [LARGE SCALE GENOMIC DNA]</scope>
    <source>
        <strain evidence="2 3">PTSAPSY</strain>
    </source>
</reference>
<feature type="transmembrane region" description="Helical" evidence="1">
    <location>
        <begin position="28"/>
        <end position="49"/>
    </location>
</feature>
<evidence type="ECO:0000256" key="1">
    <source>
        <dbReference type="SAM" id="Phobius"/>
    </source>
</evidence>